<comment type="function">
    <text evidence="4">Produces ATP from ADP in the presence of a proton gradient across the membrane.</text>
</comment>
<dbReference type="Gene3D" id="3.30.2320.30">
    <property type="entry name" value="ATP synthase, E subunit, C-terminal"/>
    <property type="match status" value="1"/>
</dbReference>
<evidence type="ECO:0000256" key="2">
    <source>
        <dbReference type="ARBA" id="ARBA00022448"/>
    </source>
</evidence>
<dbReference type="EMBL" id="VBAK01000137">
    <property type="protein sequence ID" value="TMI88669.1"/>
    <property type="molecule type" value="Genomic_DNA"/>
</dbReference>
<evidence type="ECO:0000256" key="5">
    <source>
        <dbReference type="SAM" id="Coils"/>
    </source>
</evidence>
<sequence length="194" mass="20908">MGSELTRLLEGEARVEKDKVLAEARARVEDILAAARKDAEELAAAARRRLENERAQAKTRAASAASLKAAAMLLEAKDKAIQAVFDRAAAELTRMSEDPARRRALLRTLLAEAAQGLETQGGTLDVPPGDAGIAQETAKAMGLSVEIRETPEVIGGVRLTTRDRRIMVENTLASRLSRARAALISRVAETLWGK</sequence>
<dbReference type="GO" id="GO:0005524">
    <property type="term" value="F:ATP binding"/>
    <property type="evidence" value="ECO:0007669"/>
    <property type="project" value="UniProtKB-UniRule"/>
</dbReference>
<gene>
    <name evidence="4" type="primary">atpE</name>
    <name evidence="6" type="ORF">E6H00_12245</name>
</gene>
<protein>
    <recommendedName>
        <fullName evidence="4">V-type proton ATPase subunit E</fullName>
    </recommendedName>
    <alternativeName>
        <fullName evidence="4">V-ATPase subunit E</fullName>
    </alternativeName>
</protein>
<dbReference type="GO" id="GO:0042777">
    <property type="term" value="P:proton motive force-driven plasma membrane ATP synthesis"/>
    <property type="evidence" value="ECO:0007669"/>
    <property type="project" value="UniProtKB-UniRule"/>
</dbReference>
<evidence type="ECO:0000256" key="1">
    <source>
        <dbReference type="ARBA" id="ARBA00005901"/>
    </source>
</evidence>
<dbReference type="GO" id="GO:0033178">
    <property type="term" value="C:proton-transporting two-sector ATPase complex, catalytic domain"/>
    <property type="evidence" value="ECO:0007669"/>
    <property type="project" value="InterPro"/>
</dbReference>
<reference evidence="6 7" key="1">
    <citation type="journal article" date="2019" name="Nat. Microbiol.">
        <title>Mediterranean grassland soil C-N compound turnover is dependent on rainfall and depth, and is mediated by genomically divergent microorganisms.</title>
        <authorList>
            <person name="Diamond S."/>
            <person name="Andeer P.F."/>
            <person name="Li Z."/>
            <person name="Crits-Christoph A."/>
            <person name="Burstein D."/>
            <person name="Anantharaman K."/>
            <person name="Lane K.R."/>
            <person name="Thomas B.C."/>
            <person name="Pan C."/>
            <person name="Northen T.R."/>
            <person name="Banfield J.F."/>
        </authorList>
    </citation>
    <scope>NUCLEOTIDE SEQUENCE [LARGE SCALE GENOMIC DNA]</scope>
    <source>
        <strain evidence="6">NP_3</strain>
    </source>
</reference>
<dbReference type="GO" id="GO:0046961">
    <property type="term" value="F:proton-transporting ATPase activity, rotational mechanism"/>
    <property type="evidence" value="ECO:0007669"/>
    <property type="project" value="InterPro"/>
</dbReference>
<evidence type="ECO:0000256" key="3">
    <source>
        <dbReference type="ARBA" id="ARBA00023065"/>
    </source>
</evidence>
<accession>A0A537JYQ0</accession>
<comment type="caution">
    <text evidence="6">The sequence shown here is derived from an EMBL/GenBank/DDBJ whole genome shotgun (WGS) entry which is preliminary data.</text>
</comment>
<keyword evidence="5" id="KW-0175">Coiled coil</keyword>
<keyword evidence="4" id="KW-0375">Hydrogen ion transport</keyword>
<name>A0A537JYQ0_9BACT</name>
<evidence type="ECO:0000313" key="6">
    <source>
        <dbReference type="EMBL" id="TMI88669.1"/>
    </source>
</evidence>
<comment type="similarity">
    <text evidence="1 4">Belongs to the V-ATPase E subunit family.</text>
</comment>
<dbReference type="Pfam" id="PF01991">
    <property type="entry name" value="vATP-synt_E"/>
    <property type="match status" value="1"/>
</dbReference>
<feature type="coiled-coil region" evidence="5">
    <location>
        <begin position="25"/>
        <end position="67"/>
    </location>
</feature>
<organism evidence="6 7">
    <name type="scientific">Candidatus Segetimicrobium genomatis</name>
    <dbReference type="NCBI Taxonomy" id="2569760"/>
    <lineage>
        <taxon>Bacteria</taxon>
        <taxon>Bacillati</taxon>
        <taxon>Candidatus Sysuimicrobiota</taxon>
        <taxon>Candidatus Sysuimicrobiia</taxon>
        <taxon>Candidatus Sysuimicrobiales</taxon>
        <taxon>Candidatus Segetimicrobiaceae</taxon>
        <taxon>Candidatus Segetimicrobium</taxon>
    </lineage>
</organism>
<evidence type="ECO:0000256" key="4">
    <source>
        <dbReference type="HAMAP-Rule" id="MF_00311"/>
    </source>
</evidence>
<dbReference type="HAMAP" id="MF_00311">
    <property type="entry name" value="ATP_synth_E_arch"/>
    <property type="match status" value="1"/>
</dbReference>
<dbReference type="InterPro" id="IPR038495">
    <property type="entry name" value="ATPase_E_C"/>
</dbReference>
<evidence type="ECO:0000313" key="7">
    <source>
        <dbReference type="Proteomes" id="UP000318509"/>
    </source>
</evidence>
<proteinExistence type="inferred from homology"/>
<keyword evidence="3 4" id="KW-0406">Ion transport</keyword>
<keyword evidence="4" id="KW-0066">ATP synthesis</keyword>
<dbReference type="PANTHER" id="PTHR45715">
    <property type="entry name" value="ATPASE H+-TRANSPORTING V1 SUBUNIT E1A-RELATED"/>
    <property type="match status" value="1"/>
</dbReference>
<dbReference type="Gene3D" id="1.20.5.620">
    <property type="entry name" value="F1F0 ATP synthase subunit B, membrane domain"/>
    <property type="match status" value="1"/>
</dbReference>
<keyword evidence="2 4" id="KW-0813">Transport</keyword>
<dbReference type="SUPFAM" id="SSF160527">
    <property type="entry name" value="V-type ATPase subunit E-like"/>
    <property type="match status" value="1"/>
</dbReference>
<dbReference type="Proteomes" id="UP000318509">
    <property type="component" value="Unassembled WGS sequence"/>
</dbReference>
<dbReference type="InterPro" id="IPR002842">
    <property type="entry name" value="ATPase_V1_Esu"/>
</dbReference>
<dbReference type="AlphaFoldDB" id="A0A537JYQ0"/>
<dbReference type="GO" id="GO:0046933">
    <property type="term" value="F:proton-transporting ATP synthase activity, rotational mechanism"/>
    <property type="evidence" value="ECO:0007669"/>
    <property type="project" value="UniProtKB-UniRule"/>
</dbReference>